<evidence type="ECO:0000256" key="4">
    <source>
        <dbReference type="ARBA" id="ARBA00022490"/>
    </source>
</evidence>
<protein>
    <recommendedName>
        <fullName evidence="7 8">Elongation factor P</fullName>
        <shortName evidence="7">EF-P</shortName>
    </recommendedName>
</protein>
<dbReference type="UniPathway" id="UPA00345"/>
<keyword evidence="13" id="KW-1185">Reference proteome</keyword>
<dbReference type="EMBL" id="CP036279">
    <property type="protein sequence ID" value="QDU64677.1"/>
    <property type="molecule type" value="Genomic_DNA"/>
</dbReference>
<evidence type="ECO:0000259" key="10">
    <source>
        <dbReference type="SMART" id="SM00841"/>
    </source>
</evidence>
<evidence type="ECO:0000256" key="2">
    <source>
        <dbReference type="ARBA" id="ARBA00004815"/>
    </source>
</evidence>
<dbReference type="PROSITE" id="PS01275">
    <property type="entry name" value="EFP"/>
    <property type="match status" value="1"/>
</dbReference>
<feature type="domain" description="Translation elongation factor P/YeiP central" evidence="11">
    <location>
        <begin position="69"/>
        <end position="123"/>
    </location>
</feature>
<dbReference type="Pfam" id="PF09285">
    <property type="entry name" value="Elong-fact-P_C"/>
    <property type="match status" value="1"/>
</dbReference>
<dbReference type="Gene3D" id="2.40.50.140">
    <property type="entry name" value="Nucleic acid-binding proteins"/>
    <property type="match status" value="2"/>
</dbReference>
<evidence type="ECO:0000256" key="6">
    <source>
        <dbReference type="ARBA" id="ARBA00022917"/>
    </source>
</evidence>
<dbReference type="InterPro" id="IPR001059">
    <property type="entry name" value="Transl_elong_P/YeiP_cen"/>
</dbReference>
<organism evidence="12 13">
    <name type="scientific">Kolteria novifilia</name>
    <dbReference type="NCBI Taxonomy" id="2527975"/>
    <lineage>
        <taxon>Bacteria</taxon>
        <taxon>Pseudomonadati</taxon>
        <taxon>Planctomycetota</taxon>
        <taxon>Planctomycetia</taxon>
        <taxon>Kolteriales</taxon>
        <taxon>Kolteriaceae</taxon>
        <taxon>Kolteria</taxon>
    </lineage>
</organism>
<evidence type="ECO:0000256" key="5">
    <source>
        <dbReference type="ARBA" id="ARBA00022768"/>
    </source>
</evidence>
<dbReference type="HAMAP" id="MF_00141">
    <property type="entry name" value="EF_P"/>
    <property type="match status" value="1"/>
</dbReference>
<dbReference type="SMART" id="SM01185">
    <property type="entry name" value="EFP"/>
    <property type="match status" value="1"/>
</dbReference>
<dbReference type="NCBIfam" id="TIGR00038">
    <property type="entry name" value="efp"/>
    <property type="match status" value="1"/>
</dbReference>
<dbReference type="InterPro" id="IPR011768">
    <property type="entry name" value="Transl_elongation_fac_P"/>
</dbReference>
<gene>
    <name evidence="7 12" type="primary">efp</name>
    <name evidence="12" type="ORF">Pan216_55680</name>
</gene>
<evidence type="ECO:0000256" key="9">
    <source>
        <dbReference type="RuleBase" id="RU004389"/>
    </source>
</evidence>
<evidence type="ECO:0000256" key="7">
    <source>
        <dbReference type="HAMAP-Rule" id="MF_00141"/>
    </source>
</evidence>
<evidence type="ECO:0000259" key="11">
    <source>
        <dbReference type="SMART" id="SM01185"/>
    </source>
</evidence>
<keyword evidence="4 7" id="KW-0963">Cytoplasm</keyword>
<dbReference type="PANTHER" id="PTHR30053:SF12">
    <property type="entry name" value="ELONGATION FACTOR P (EF-P) FAMILY PROTEIN"/>
    <property type="match status" value="1"/>
</dbReference>
<comment type="subcellular location">
    <subcellularLocation>
        <location evidence="1 7">Cytoplasm</location>
    </subcellularLocation>
</comment>
<dbReference type="Gene3D" id="2.30.30.30">
    <property type="match status" value="1"/>
</dbReference>
<sequence>MVSYNTSDFRKGLKVQIDGEPFLMVECNFVKPGKGQALYKTKLKHLIKNTVLDRTYKSGESLEGADVEDTEMQFLYQDGENYVFMDPTTFDQPTLTAEQVGDDAKWLKDGLMCMVTFYNGNPIAFAPPNHLVLRVEYTEPGARGNTATNVTKPATVETGAEVQVPIFIETGELIKVDTRTSSYIERAREDKK</sequence>
<dbReference type="SUPFAM" id="SSF50104">
    <property type="entry name" value="Translation proteins SH3-like domain"/>
    <property type="match status" value="1"/>
</dbReference>
<dbReference type="InterPro" id="IPR020599">
    <property type="entry name" value="Transl_elong_fac_P/YeiP"/>
</dbReference>
<dbReference type="NCBIfam" id="NF001810">
    <property type="entry name" value="PRK00529.1"/>
    <property type="match status" value="1"/>
</dbReference>
<dbReference type="SUPFAM" id="SSF50249">
    <property type="entry name" value="Nucleic acid-binding proteins"/>
    <property type="match status" value="2"/>
</dbReference>
<dbReference type="InterPro" id="IPR014722">
    <property type="entry name" value="Rib_uL2_dom2"/>
</dbReference>
<dbReference type="InterPro" id="IPR012340">
    <property type="entry name" value="NA-bd_OB-fold"/>
</dbReference>
<dbReference type="Pfam" id="PF01132">
    <property type="entry name" value="EFP"/>
    <property type="match status" value="1"/>
</dbReference>
<evidence type="ECO:0000256" key="1">
    <source>
        <dbReference type="ARBA" id="ARBA00004496"/>
    </source>
</evidence>
<dbReference type="PANTHER" id="PTHR30053">
    <property type="entry name" value="ELONGATION FACTOR P"/>
    <property type="match status" value="1"/>
</dbReference>
<comment type="pathway">
    <text evidence="2 7">Protein biosynthesis; polypeptide chain elongation.</text>
</comment>
<dbReference type="SMART" id="SM00841">
    <property type="entry name" value="Elong-fact-P_C"/>
    <property type="match status" value="1"/>
</dbReference>
<accession>A0A518BCJ2</accession>
<dbReference type="FunFam" id="2.40.50.140:FF:000004">
    <property type="entry name" value="Elongation factor P"/>
    <property type="match status" value="1"/>
</dbReference>
<dbReference type="GO" id="GO:0043043">
    <property type="term" value="P:peptide biosynthetic process"/>
    <property type="evidence" value="ECO:0007669"/>
    <property type="project" value="InterPro"/>
</dbReference>
<dbReference type="Proteomes" id="UP000317093">
    <property type="component" value="Chromosome"/>
</dbReference>
<evidence type="ECO:0000256" key="3">
    <source>
        <dbReference type="ARBA" id="ARBA00009479"/>
    </source>
</evidence>
<dbReference type="FunFam" id="2.30.30.30:FF:000003">
    <property type="entry name" value="Elongation factor P"/>
    <property type="match status" value="1"/>
</dbReference>
<evidence type="ECO:0000256" key="8">
    <source>
        <dbReference type="NCBIfam" id="TIGR00038"/>
    </source>
</evidence>
<name>A0A518BCJ2_9BACT</name>
<dbReference type="FunFam" id="2.40.50.140:FF:000009">
    <property type="entry name" value="Elongation factor P"/>
    <property type="match status" value="1"/>
</dbReference>
<dbReference type="InterPro" id="IPR008991">
    <property type="entry name" value="Translation_prot_SH3-like_sf"/>
</dbReference>
<dbReference type="Pfam" id="PF08207">
    <property type="entry name" value="EFP_N"/>
    <property type="match status" value="1"/>
</dbReference>
<reference evidence="12 13" key="1">
    <citation type="submission" date="2019-02" db="EMBL/GenBank/DDBJ databases">
        <title>Deep-cultivation of Planctomycetes and their phenomic and genomic characterization uncovers novel biology.</title>
        <authorList>
            <person name="Wiegand S."/>
            <person name="Jogler M."/>
            <person name="Boedeker C."/>
            <person name="Pinto D."/>
            <person name="Vollmers J."/>
            <person name="Rivas-Marin E."/>
            <person name="Kohn T."/>
            <person name="Peeters S.H."/>
            <person name="Heuer A."/>
            <person name="Rast P."/>
            <person name="Oberbeckmann S."/>
            <person name="Bunk B."/>
            <person name="Jeske O."/>
            <person name="Meyerdierks A."/>
            <person name="Storesund J.E."/>
            <person name="Kallscheuer N."/>
            <person name="Luecker S."/>
            <person name="Lage O.M."/>
            <person name="Pohl T."/>
            <person name="Merkel B.J."/>
            <person name="Hornburger P."/>
            <person name="Mueller R.-W."/>
            <person name="Bruemmer F."/>
            <person name="Labrenz M."/>
            <person name="Spormann A.M."/>
            <person name="Op den Camp H."/>
            <person name="Overmann J."/>
            <person name="Amann R."/>
            <person name="Jetten M.S.M."/>
            <person name="Mascher T."/>
            <person name="Medema M.H."/>
            <person name="Devos D.P."/>
            <person name="Kaster A.-K."/>
            <person name="Ovreas L."/>
            <person name="Rohde M."/>
            <person name="Galperin M.Y."/>
            <person name="Jogler C."/>
        </authorList>
    </citation>
    <scope>NUCLEOTIDE SEQUENCE [LARGE SCALE GENOMIC DNA]</scope>
    <source>
        <strain evidence="12 13">Pan216</strain>
    </source>
</reference>
<dbReference type="KEGG" id="knv:Pan216_55680"/>
<evidence type="ECO:0000313" key="13">
    <source>
        <dbReference type="Proteomes" id="UP000317093"/>
    </source>
</evidence>
<proteinExistence type="inferred from homology"/>
<comment type="function">
    <text evidence="7">Involved in peptide bond synthesis. Stimulates efficient translation and peptide-bond synthesis on native or reconstituted 70S ribosomes in vitro. Probably functions indirectly by altering the affinity of the ribosome for aminoacyl-tRNA, thus increasing their reactivity as acceptors for peptidyl transferase.</text>
</comment>
<dbReference type="InterPro" id="IPR013852">
    <property type="entry name" value="Transl_elong_P/YeiP_CS"/>
</dbReference>
<keyword evidence="6 7" id="KW-0648">Protein biosynthesis</keyword>
<comment type="similarity">
    <text evidence="3 7 9">Belongs to the elongation factor P family.</text>
</comment>
<dbReference type="CDD" id="cd04470">
    <property type="entry name" value="S1_EF-P_repeat_1"/>
    <property type="match status" value="1"/>
</dbReference>
<dbReference type="CDD" id="cd05794">
    <property type="entry name" value="S1_EF-P_repeat_2"/>
    <property type="match status" value="1"/>
</dbReference>
<dbReference type="GO" id="GO:0005829">
    <property type="term" value="C:cytosol"/>
    <property type="evidence" value="ECO:0007669"/>
    <property type="project" value="UniProtKB-ARBA"/>
</dbReference>
<keyword evidence="5 7" id="KW-0251">Elongation factor</keyword>
<dbReference type="AlphaFoldDB" id="A0A518BCJ2"/>
<dbReference type="PIRSF" id="PIRSF005901">
    <property type="entry name" value="EF-P"/>
    <property type="match status" value="1"/>
</dbReference>
<dbReference type="GO" id="GO:0003746">
    <property type="term" value="F:translation elongation factor activity"/>
    <property type="evidence" value="ECO:0007669"/>
    <property type="project" value="UniProtKB-UniRule"/>
</dbReference>
<dbReference type="RefSeq" id="WP_419193038.1">
    <property type="nucleotide sequence ID" value="NZ_CP036279.1"/>
</dbReference>
<dbReference type="InterPro" id="IPR013185">
    <property type="entry name" value="Transl_elong_KOW-like"/>
</dbReference>
<evidence type="ECO:0000313" key="12">
    <source>
        <dbReference type="EMBL" id="QDU64677.1"/>
    </source>
</evidence>
<dbReference type="InterPro" id="IPR015365">
    <property type="entry name" value="Elong-fact-P_C"/>
</dbReference>
<feature type="domain" description="Elongation factor P C-terminal" evidence="10">
    <location>
        <begin position="131"/>
        <end position="186"/>
    </location>
</feature>